<dbReference type="Gene3D" id="3.40.630.30">
    <property type="match status" value="1"/>
</dbReference>
<reference evidence="2 3" key="1">
    <citation type="submission" date="2020-08" db="EMBL/GenBank/DDBJ databases">
        <title>Genomic Encyclopedia of Type Strains, Phase III (KMG-III): the genomes of soil and plant-associated and newly described type strains.</title>
        <authorList>
            <person name="Whitman W."/>
        </authorList>
    </citation>
    <scope>NUCLEOTIDE SEQUENCE [LARGE SCALE GENOMIC DNA]</scope>
    <source>
        <strain evidence="2 3">CECT 5831</strain>
    </source>
</reference>
<proteinExistence type="predicted"/>
<dbReference type="PROSITE" id="PS51186">
    <property type="entry name" value="GNAT"/>
    <property type="match status" value="1"/>
</dbReference>
<feature type="domain" description="N-acetyltransferase" evidence="1">
    <location>
        <begin position="1"/>
        <end position="139"/>
    </location>
</feature>
<organism evidence="2 3">
    <name type="scientific">Paenibacillus rhizosphaerae</name>
    <dbReference type="NCBI Taxonomy" id="297318"/>
    <lineage>
        <taxon>Bacteria</taxon>
        <taxon>Bacillati</taxon>
        <taxon>Bacillota</taxon>
        <taxon>Bacilli</taxon>
        <taxon>Bacillales</taxon>
        <taxon>Paenibacillaceae</taxon>
        <taxon>Paenibacillus</taxon>
    </lineage>
</organism>
<sequence>MSEIPKIRRGTADEANYVRNKLIEFNSNQVPNGIYEELNLCVKDEEDRIIAGLNSAICWNWMEVDILWVEDEHRRSGHGKRLLEEAERIARTKHCTFIKLNTFSFQAPEFYKKYGYKEMAVIENAPLGSKHYYFIKELIDHQV</sequence>
<dbReference type="Proteomes" id="UP000517523">
    <property type="component" value="Unassembled WGS sequence"/>
</dbReference>
<dbReference type="InterPro" id="IPR016181">
    <property type="entry name" value="Acyl_CoA_acyltransferase"/>
</dbReference>
<dbReference type="InterPro" id="IPR000182">
    <property type="entry name" value="GNAT_dom"/>
</dbReference>
<dbReference type="RefSeq" id="WP_183583653.1">
    <property type="nucleotide sequence ID" value="NZ_JACHXJ010000003.1"/>
</dbReference>
<dbReference type="AlphaFoldDB" id="A0A839TRZ6"/>
<dbReference type="EMBL" id="JACHXJ010000003">
    <property type="protein sequence ID" value="MBB3129492.1"/>
    <property type="molecule type" value="Genomic_DNA"/>
</dbReference>
<gene>
    <name evidence="2" type="ORF">FHS19_004167</name>
</gene>
<dbReference type="CDD" id="cd04301">
    <property type="entry name" value="NAT_SF"/>
    <property type="match status" value="1"/>
</dbReference>
<evidence type="ECO:0000313" key="2">
    <source>
        <dbReference type="EMBL" id="MBB3129492.1"/>
    </source>
</evidence>
<protein>
    <submittedName>
        <fullName evidence="2">GNAT superfamily N-acetyltransferase</fullName>
    </submittedName>
</protein>
<keyword evidence="2" id="KW-0808">Transferase</keyword>
<dbReference type="Pfam" id="PF13508">
    <property type="entry name" value="Acetyltransf_7"/>
    <property type="match status" value="1"/>
</dbReference>
<name>A0A839TRZ6_9BACL</name>
<evidence type="ECO:0000259" key="1">
    <source>
        <dbReference type="PROSITE" id="PS51186"/>
    </source>
</evidence>
<dbReference type="SUPFAM" id="SSF55729">
    <property type="entry name" value="Acyl-CoA N-acyltransferases (Nat)"/>
    <property type="match status" value="1"/>
</dbReference>
<dbReference type="GO" id="GO:0016747">
    <property type="term" value="F:acyltransferase activity, transferring groups other than amino-acyl groups"/>
    <property type="evidence" value="ECO:0007669"/>
    <property type="project" value="InterPro"/>
</dbReference>
<evidence type="ECO:0000313" key="3">
    <source>
        <dbReference type="Proteomes" id="UP000517523"/>
    </source>
</evidence>
<accession>A0A839TRZ6</accession>
<comment type="caution">
    <text evidence="2">The sequence shown here is derived from an EMBL/GenBank/DDBJ whole genome shotgun (WGS) entry which is preliminary data.</text>
</comment>